<sequence length="123" mass="12678">MLSAQRIFGAAALLSLCIGIGSAAQAQTVIPQQKVILNSNATTVNSGSGNATTIQNNLLIVPNAPAPRRSGSWGLSGRGSSRPTPPPTSITVIFVNQVINGPVETQPTPDPCQQGRCSSYILP</sequence>
<comment type="caution">
    <text evidence="3">The sequence shown here is derived from an EMBL/GenBank/DDBJ whole genome shotgun (WGS) entry which is preliminary data.</text>
</comment>
<evidence type="ECO:0000313" key="3">
    <source>
        <dbReference type="EMBL" id="MCJ2543933.1"/>
    </source>
</evidence>
<feature type="region of interest" description="Disordered" evidence="1">
    <location>
        <begin position="104"/>
        <end position="123"/>
    </location>
</feature>
<keyword evidence="4" id="KW-1185">Reference proteome</keyword>
<dbReference type="RefSeq" id="WP_244351984.1">
    <property type="nucleotide sequence ID" value="NZ_JAFIRA010000040.1"/>
</dbReference>
<evidence type="ECO:0000256" key="2">
    <source>
        <dbReference type="SAM" id="SignalP"/>
    </source>
</evidence>
<evidence type="ECO:0000256" key="1">
    <source>
        <dbReference type="SAM" id="MobiDB-lite"/>
    </source>
</evidence>
<gene>
    <name evidence="3" type="ORF">JX360_13645</name>
</gene>
<reference evidence="3" key="1">
    <citation type="submission" date="2021-02" db="EMBL/GenBank/DDBJ databases">
        <title>The CRISPR/cas machinery reduction and long-range gene transfer in the hot spring cyanobacterium Synechococcus.</title>
        <authorList>
            <person name="Dvorak P."/>
            <person name="Jahodarova E."/>
            <person name="Hasler P."/>
            <person name="Poulickova A."/>
        </authorList>
    </citation>
    <scope>NUCLEOTIDE SEQUENCE</scope>
    <source>
        <strain evidence="3">Rupite</strain>
    </source>
</reference>
<dbReference type="EMBL" id="JAFIRA010000040">
    <property type="protein sequence ID" value="MCJ2543933.1"/>
    <property type="molecule type" value="Genomic_DNA"/>
</dbReference>
<evidence type="ECO:0000313" key="4">
    <source>
        <dbReference type="Proteomes" id="UP000830835"/>
    </source>
</evidence>
<name>A0ABT0CDS3_THEVL</name>
<feature type="signal peptide" evidence="2">
    <location>
        <begin position="1"/>
        <end position="26"/>
    </location>
</feature>
<dbReference type="Proteomes" id="UP000830835">
    <property type="component" value="Unassembled WGS sequence"/>
</dbReference>
<feature type="chain" id="PRO_5047214310" evidence="2">
    <location>
        <begin position="27"/>
        <end position="123"/>
    </location>
</feature>
<proteinExistence type="predicted"/>
<organism evidence="3 4">
    <name type="scientific">Thermostichus vulcanus str. 'Rupite'</name>
    <dbReference type="NCBI Taxonomy" id="2813851"/>
    <lineage>
        <taxon>Bacteria</taxon>
        <taxon>Bacillati</taxon>
        <taxon>Cyanobacteriota</taxon>
        <taxon>Cyanophyceae</taxon>
        <taxon>Thermostichales</taxon>
        <taxon>Thermostichaceae</taxon>
        <taxon>Thermostichus</taxon>
    </lineage>
</organism>
<accession>A0ABT0CDS3</accession>
<keyword evidence="2" id="KW-0732">Signal</keyword>
<protein>
    <submittedName>
        <fullName evidence="3">Uncharacterized protein</fullName>
    </submittedName>
</protein>